<evidence type="ECO:0000313" key="1">
    <source>
        <dbReference type="EMBL" id="TXN12238.1"/>
    </source>
</evidence>
<protein>
    <submittedName>
        <fullName evidence="1">DUF3265 domain-containing protein</fullName>
    </submittedName>
</protein>
<reference evidence="1 2" key="1">
    <citation type="submission" date="2019-08" db="EMBL/GenBank/DDBJ databases">
        <title>Emerging of two pre-pandemic pathogenic O4:KUT lineages of Vibrio parahaemolyticus in coastal eastern China.</title>
        <authorList>
            <person name="Yu H."/>
        </authorList>
    </citation>
    <scope>NUCLEOTIDE SEQUENCE [LARGE SCALE GENOMIC DNA]</scope>
    <source>
        <strain evidence="1 2">HZ17-383</strain>
    </source>
</reference>
<evidence type="ECO:0000313" key="2">
    <source>
        <dbReference type="Proteomes" id="UP000321504"/>
    </source>
</evidence>
<sequence>MGLPTNKRFKTDSQRVAFVVCGKFIDLGGVRKHRIALLTT</sequence>
<organism evidence="1 2">
    <name type="scientific">Vibrio parahaemolyticus</name>
    <dbReference type="NCBI Taxonomy" id="670"/>
    <lineage>
        <taxon>Bacteria</taxon>
        <taxon>Pseudomonadati</taxon>
        <taxon>Pseudomonadota</taxon>
        <taxon>Gammaproteobacteria</taxon>
        <taxon>Vibrionales</taxon>
        <taxon>Vibrionaceae</taxon>
        <taxon>Vibrio</taxon>
    </lineage>
</organism>
<dbReference type="AlphaFoldDB" id="A0AA46L189"/>
<dbReference type="EMBL" id="VRMQ01000018">
    <property type="protein sequence ID" value="TXN12238.1"/>
    <property type="molecule type" value="Genomic_DNA"/>
</dbReference>
<dbReference type="Proteomes" id="UP000321504">
    <property type="component" value="Unassembled WGS sequence"/>
</dbReference>
<comment type="caution">
    <text evidence="1">The sequence shown here is derived from an EMBL/GenBank/DDBJ whole genome shotgun (WGS) entry which is preliminary data.</text>
</comment>
<accession>A0AA46L189</accession>
<name>A0AA46L189_VIBPH</name>
<proteinExistence type="predicted"/>
<gene>
    <name evidence="1" type="ORF">FVP01_24725</name>
</gene>